<feature type="region of interest" description="Disordered" evidence="16">
    <location>
        <begin position="602"/>
        <end position="626"/>
    </location>
</feature>
<dbReference type="Proteomes" id="UP000694845">
    <property type="component" value="Unplaced"/>
</dbReference>
<evidence type="ECO:0000256" key="7">
    <source>
        <dbReference type="ARBA" id="ARBA00022964"/>
    </source>
</evidence>
<feature type="region of interest" description="Disordered" evidence="16">
    <location>
        <begin position="1744"/>
        <end position="1778"/>
    </location>
</feature>
<keyword evidence="10" id="KW-0805">Transcription regulation</keyword>
<feature type="region of interest" description="Disordered" evidence="16">
    <location>
        <begin position="1167"/>
        <end position="1187"/>
    </location>
</feature>
<feature type="region of interest" description="Disordered" evidence="16">
    <location>
        <begin position="1109"/>
        <end position="1154"/>
    </location>
</feature>
<dbReference type="InterPro" id="IPR045109">
    <property type="entry name" value="LSDs-like"/>
</dbReference>
<feature type="compositionally biased region" description="Basic residues" evidence="16">
    <location>
        <begin position="1818"/>
        <end position="1845"/>
    </location>
</feature>
<feature type="region of interest" description="Disordered" evidence="16">
    <location>
        <begin position="1397"/>
        <end position="1425"/>
    </location>
</feature>
<feature type="compositionally biased region" description="Basic and acidic residues" evidence="16">
    <location>
        <begin position="497"/>
        <end position="508"/>
    </location>
</feature>
<feature type="compositionally biased region" description="Basic and acidic residues" evidence="16">
    <location>
        <begin position="777"/>
        <end position="799"/>
    </location>
</feature>
<feature type="compositionally biased region" description="Basic and acidic residues" evidence="16">
    <location>
        <begin position="1125"/>
        <end position="1154"/>
    </location>
</feature>
<dbReference type="Gene3D" id="2.60.120.650">
    <property type="entry name" value="Cupin"/>
    <property type="match status" value="1"/>
</dbReference>
<feature type="compositionally biased region" description="Polar residues" evidence="16">
    <location>
        <begin position="546"/>
        <end position="557"/>
    </location>
</feature>
<dbReference type="Pfam" id="PF22988">
    <property type="entry name" value="PWWP_KDM3B"/>
    <property type="match status" value="1"/>
</dbReference>
<feature type="compositionally biased region" description="Basic and acidic residues" evidence="16">
    <location>
        <begin position="1846"/>
        <end position="1856"/>
    </location>
</feature>
<feature type="region of interest" description="Disordered" evidence="16">
    <location>
        <begin position="1652"/>
        <end position="1727"/>
    </location>
</feature>
<dbReference type="GO" id="GO:0140683">
    <property type="term" value="F:histone H3K9me/H3K9me2 demethylase activity"/>
    <property type="evidence" value="ECO:0007669"/>
    <property type="project" value="UniProtKB-EC"/>
</dbReference>
<dbReference type="InterPro" id="IPR054294">
    <property type="entry name" value="DUF7030"/>
</dbReference>
<feature type="compositionally biased region" description="Polar residues" evidence="16">
    <location>
        <begin position="1713"/>
        <end position="1727"/>
    </location>
</feature>
<dbReference type="Pfam" id="PF22989">
    <property type="entry name" value="DUF7030"/>
    <property type="match status" value="1"/>
</dbReference>
<evidence type="ECO:0000256" key="10">
    <source>
        <dbReference type="ARBA" id="ARBA00023015"/>
    </source>
</evidence>
<dbReference type="KEGG" id="aplc:110981283"/>
<dbReference type="SUPFAM" id="SSF51197">
    <property type="entry name" value="Clavaminate synthase-like"/>
    <property type="match status" value="1"/>
</dbReference>
<evidence type="ECO:0000256" key="2">
    <source>
        <dbReference type="ARBA" id="ARBA00004123"/>
    </source>
</evidence>
<keyword evidence="8" id="KW-0560">Oxidoreductase</keyword>
<keyword evidence="4" id="KW-0863">Zinc-finger</keyword>
<evidence type="ECO:0000256" key="16">
    <source>
        <dbReference type="SAM" id="MobiDB-lite"/>
    </source>
</evidence>
<evidence type="ECO:0000313" key="18">
    <source>
        <dbReference type="Proteomes" id="UP000694845"/>
    </source>
</evidence>
<feature type="compositionally biased region" description="Basic and acidic residues" evidence="16">
    <location>
        <begin position="1365"/>
        <end position="1383"/>
    </location>
</feature>
<feature type="compositionally biased region" description="Basic and acidic residues" evidence="16">
    <location>
        <begin position="1067"/>
        <end position="1076"/>
    </location>
</feature>
<dbReference type="PROSITE" id="PS51184">
    <property type="entry name" value="JMJC"/>
    <property type="match status" value="1"/>
</dbReference>
<dbReference type="InterPro" id="IPR054503">
    <property type="entry name" value="KDM3AB_Tudor"/>
</dbReference>
<feature type="region of interest" description="Disordered" evidence="16">
    <location>
        <begin position="706"/>
        <end position="818"/>
    </location>
</feature>
<proteinExistence type="inferred from homology"/>
<sequence>MGIEYREELVGKRFLCVNGPGKLKLGKISEWCWRAGVIRAVLDNGNTDASNEECTNCPPSPREVLDVDVCMVQVYVEFDGLDWQKREWLRVQDEAHQVFLVEKTIVWGQRIDPYSSRPSNILWPALNFEILVDRVGLSNSNSHPLEFFLDRHLLCLKKDDIRPFEDDNPKTAQHPVFQRYTEVKAEVDKWLHEQKVQHILMKAPYPLTGYRVQVYRLGSTTQWFSAVITGHDLYTRELVVMDDTVLESHTENPALVQMVFLDDVVSSLLKGENVGITPRRRVNTANTTQATNTGTFSRPAPRSHSPAGQPPNQQPLPSKKKTPRSKLADVPEVEKDKDKDKEEKEKDKDKEKITKEKSSSNHKSKKDRKRKACDPIAPEDPKRLVTSPKRPLSHSASSELSLDKEKVKEKEKAPEGAKSGGEEPNSKEEKKSEKTQTKEEKKEAKREKEEKREGKEEKKSKEEKKEKKERKHHHHHSSRSPDHEKHSSRHRSKSRKHSNEDKKSETKDNAGLVSGDSRDIVHTERKHHKSKHRSKTRETKSKGESEPSSADSQQEVPTSIVVEPPGQQSSNTSIFTSATVPSVTSFFSQCVENIITREVTRDLERREQQFPQSKDSTSRAWEPPRVPDPTGANLFHFDDATSESTVGSVTARTASTITTSTIPATAPVVSTTLNSVNVNPSAVWTNPAPNPVTVISKLNPVSQNFDAESVTAPPSSEQKSPLREEGPSVEPKAAGEEEEKTVAVPGKDSKSDSEKQEEENGSGEPKTVTSKSSYETEELKDPRQESDNSESDSRKETRSKSPSSAKAPLYTSEPVQVYRDPNLVDSSVTHIESIQHFRHLSREHTPSPSHKILGPSPHSTLRATPTGIGVKPSAFVPSAGTIPSAGHIPGHPSLQRRPMFSQVHMYPHPLTPHGLSSYAATPHLAALEQQHLHPSHVAGFIHQDTIARLRPQLGYPTLISPQLLAQLQAQGLHPGGMSAAQLQALWQQQQQQHAASMGLPTAWVVHPEELSHLHHSQQQQQQQQQQQHQEKSQQAQAQGQSHQDSKLHTPRPTSQPPPHKAVPAPHDNGRDTTVRHYQEYPPSDAQALVQRHFQESLRKLQVPFSFNTSATTSSVGSITTGTAIPKREGHTHVADSESADPEERVRREREEKELEWQRLQREKEMKQQRERELERRLQPEKGQHSLSQMERDRYLKMHSSGEQARMHEDQLYRKGFLGRTTEGECLQRHEKDHATPSELMKLKTEEGHVREGHGFKVYHPSPKPDGHIAYYGTVPARYEDSRSGVPVRTEQSKHMHAFHVKSEPPTGYHPFSHAMTSSHSEKTGLEGDSAASDSKPSIAFLTRTADPLRTGSITAGIPIKAVGASRKDIPTPPPLRRDPEPGKAAEMALHTCAVQGRDNLGHQPTYTVAGGSLQHPSSQPSKSAYVKDGVDHRVGDCAHNVPVIVHSSIGKPPPLQGQSVQSLATSNRSTGLQPQSPLRVATPQQLSAAALQSIDLQKSGKSPSGYPQSTSHSLYSLQSGHTSLLMSALRPNDGGRPSDYQSPMDSSRGTDAPPAKRKLSGSGTGTKRKHPKVKGKQPETGDEVSPASNSNSEDRKPTGAFFAESYKSFVNDARNSQITGSAPEAFSRETGNNENIELKIEKVDQYRLGLEPSGPVSLFSDRINNGAMSDSDSTRSCSPKATGSESSDGRSVKTASPNRPGGHVNLKKKWLQRHNTSTINPSSGTTSTLTERKLYELGVKTPNSDSLKLMESQPKERLSQAIPNGHMQQAGGYLSSRGGDKPLNAVTLADIPKSSVPDHVYDFDNSSTCSDSSTTSKGRNKRGRESKHSKKHRDRKRHSSDHKSKHQNDSGKDVVKGRSNAVLDKEPTEENEYDIYKNFNVHSEGDRPAEIKSQIPAVMDRLLLAPKKRIVTRARKEKDKFDVLNVSRALVKPSISKLKKTGEPFLQDGACCDVTPSLMKCRECRMKPSSRQSKINIFCRFYAFRRLRYSKNGNLTIAGFSEPSHCKPEDLTPWLPYPPDTDCPLDVETSKYILKKVGDQFCELVEQEHQAKSWSTAPGKIAWKRAVTGVREMCDTCDTTLFNIHWTCSKCGFVVCLDCYKQKHPNHKAKYKGKPALAWLKCIKDQPHQPESLILTQIIPGTALWDVGMLVHQMRTRWNITCSCPCSKRALNNSPDKVPAINGLSPVVVNDKTPSESGKSEPSDSGQSTPVHSNSRSPKAPKLTSFPSASPLDVLANVASSAQSESTKCFTNSSSPKSYELSLPDTKAVTMTTDKVVRADTESAKSESCSKLRELLTKTAGKLGRPSGGVDGSAYLMTAFLPKGDNTNKKSTRTMTSTFEDIIATVVEQNISAPTLNKHDRGPVKTPTRPASQQTMAVELPSSIYTSPSVKPDSPSTVTVNAGTEAMLPQVRQTLTESSVEYPDVPHSWLCDGRLLRLHDASHKGNLRIFQEQWRRGVPVLVSGVRKLLDERLWHPVFFNQKFGELHNDLIDCSTGSVIQGAPMKDFWDGFEDIQNRLETKQGQPLILKLKDWPPAEDFAELLPDHFQDLMKNLPLPEYTRRDGRLNISSRLPDFFVKPDLGPKMYNAYGLAIRPKEGTTNLHLDISDAVNVMVYVGEDKAGQNGKVATEINQDILDAIDEVCRDEQTRQRARESGERPGAIWHLFHADDAVKIRELLTTVAREQGQEVAEDHDPIHDQSWYLDEGLLDRLHKEYGVQGWPILQCMGDAIVIPAGAPHQVRNLHSCIKVAEDFVSPEHISRCFQLTQEFRRLSDSHSNHEDKLQIKNIIFHAVKDAVGVLMSQEKQQQAAGDSPR</sequence>
<organism evidence="18 19">
    <name type="scientific">Acanthaster planci</name>
    <name type="common">Crown-of-thorns starfish</name>
    <dbReference type="NCBI Taxonomy" id="133434"/>
    <lineage>
        <taxon>Eukaryota</taxon>
        <taxon>Metazoa</taxon>
        <taxon>Echinodermata</taxon>
        <taxon>Eleutherozoa</taxon>
        <taxon>Asterozoa</taxon>
        <taxon>Asteroidea</taxon>
        <taxon>Valvatacea</taxon>
        <taxon>Valvatida</taxon>
        <taxon>Acanthasteridae</taxon>
        <taxon>Acanthaster</taxon>
    </lineage>
</organism>
<feature type="region of interest" description="Disordered" evidence="16">
    <location>
        <begin position="1448"/>
        <end position="1486"/>
    </location>
</feature>
<feature type="compositionally biased region" description="Low complexity" evidence="16">
    <location>
        <begin position="1806"/>
        <end position="1816"/>
    </location>
</feature>
<feature type="compositionally biased region" description="Low complexity" evidence="16">
    <location>
        <begin position="283"/>
        <end position="295"/>
    </location>
</feature>
<dbReference type="GO" id="GO:0031490">
    <property type="term" value="F:chromatin DNA binding"/>
    <property type="evidence" value="ECO:0007669"/>
    <property type="project" value="TreeGrafter"/>
</dbReference>
<feature type="region of interest" description="Disordered" evidence="16">
    <location>
        <begin position="279"/>
        <end position="573"/>
    </location>
</feature>
<gene>
    <name evidence="19" type="primary">LOC110981283</name>
</gene>
<keyword evidence="12" id="KW-0539">Nucleus</keyword>
<dbReference type="GeneID" id="110981283"/>
<comment type="cofactor">
    <cofactor evidence="1">
        <name>Fe(2+)</name>
        <dbReference type="ChEBI" id="CHEBI:29033"/>
    </cofactor>
</comment>
<evidence type="ECO:0000256" key="5">
    <source>
        <dbReference type="ARBA" id="ARBA00022833"/>
    </source>
</evidence>
<keyword evidence="11" id="KW-0804">Transcription</keyword>
<dbReference type="GO" id="GO:0000118">
    <property type="term" value="C:histone deacetylase complex"/>
    <property type="evidence" value="ECO:0007669"/>
    <property type="project" value="TreeGrafter"/>
</dbReference>
<feature type="region of interest" description="Disordered" evidence="16">
    <location>
        <begin position="1300"/>
        <end position="1333"/>
    </location>
</feature>
<feature type="compositionally biased region" description="Polar residues" evidence="16">
    <location>
        <begin position="706"/>
        <end position="719"/>
    </location>
</feature>
<feature type="compositionally biased region" description="Basic residues" evidence="16">
    <location>
        <begin position="486"/>
        <end position="496"/>
    </location>
</feature>
<evidence type="ECO:0000259" key="17">
    <source>
        <dbReference type="PROSITE" id="PS51184"/>
    </source>
</evidence>
<evidence type="ECO:0000256" key="8">
    <source>
        <dbReference type="ARBA" id="ARBA00023002"/>
    </source>
</evidence>
<protein>
    <recommendedName>
        <fullName evidence="14">[histone H3]-dimethyl-L-lysine(9) demethylase</fullName>
        <ecNumber evidence="14">1.14.11.65</ecNumber>
    </recommendedName>
</protein>
<evidence type="ECO:0000256" key="15">
    <source>
        <dbReference type="ARBA" id="ARBA00047648"/>
    </source>
</evidence>
<feature type="compositionally biased region" description="Basic and acidic residues" evidence="16">
    <location>
        <begin position="536"/>
        <end position="545"/>
    </location>
</feature>
<dbReference type="EC" id="1.14.11.65" evidence="14"/>
<feature type="compositionally biased region" description="Basic and acidic residues" evidence="16">
    <location>
        <begin position="326"/>
        <end position="359"/>
    </location>
</feature>
<dbReference type="OrthoDB" id="1667110at2759"/>
<evidence type="ECO:0000256" key="3">
    <source>
        <dbReference type="ARBA" id="ARBA00022723"/>
    </source>
</evidence>
<evidence type="ECO:0000313" key="19">
    <source>
        <dbReference type="RefSeq" id="XP_022094435.1"/>
    </source>
</evidence>
<feature type="region of interest" description="Disordered" evidence="16">
    <location>
        <begin position="1011"/>
        <end position="1076"/>
    </location>
</feature>
<feature type="region of interest" description="Disordered" evidence="16">
    <location>
        <begin position="2355"/>
        <end position="2375"/>
    </location>
</feature>
<accession>A0A8B7YPQ7</accession>
<dbReference type="RefSeq" id="XP_022094435.1">
    <property type="nucleotide sequence ID" value="XM_022238743.1"/>
</dbReference>
<feature type="compositionally biased region" description="Low complexity" evidence="16">
    <location>
        <begin position="1016"/>
        <end position="1042"/>
    </location>
</feature>
<keyword evidence="7" id="KW-0223">Dioxygenase</keyword>
<feature type="compositionally biased region" description="Polar residues" evidence="16">
    <location>
        <begin position="1456"/>
        <end position="1486"/>
    </location>
</feature>
<dbReference type="GO" id="GO:0006357">
    <property type="term" value="P:regulation of transcription by RNA polymerase II"/>
    <property type="evidence" value="ECO:0007669"/>
    <property type="project" value="TreeGrafter"/>
</dbReference>
<dbReference type="InterPro" id="IPR054504">
    <property type="entry name" value="PWWP_KDM3B"/>
</dbReference>
<feature type="compositionally biased region" description="Basic and acidic residues" evidence="16">
    <location>
        <begin position="401"/>
        <end position="466"/>
    </location>
</feature>
<evidence type="ECO:0000256" key="9">
    <source>
        <dbReference type="ARBA" id="ARBA00023004"/>
    </source>
</evidence>
<dbReference type="GO" id="GO:0003712">
    <property type="term" value="F:transcription coregulator activity"/>
    <property type="evidence" value="ECO:0007669"/>
    <property type="project" value="TreeGrafter"/>
</dbReference>
<dbReference type="Pfam" id="PF02373">
    <property type="entry name" value="JmjC"/>
    <property type="match status" value="1"/>
</dbReference>
<keyword evidence="5" id="KW-0862">Zinc</keyword>
<evidence type="ECO:0000256" key="11">
    <source>
        <dbReference type="ARBA" id="ARBA00023163"/>
    </source>
</evidence>
<feature type="compositionally biased region" description="Low complexity" evidence="16">
    <location>
        <begin position="1109"/>
        <end position="1124"/>
    </location>
</feature>
<feature type="compositionally biased region" description="Basic residues" evidence="16">
    <location>
        <begin position="360"/>
        <end position="371"/>
    </location>
</feature>
<feature type="compositionally biased region" description="Polar residues" evidence="16">
    <location>
        <begin position="1539"/>
        <end position="1549"/>
    </location>
</feature>
<comment type="similarity">
    <text evidence="13">Belongs to the JHDM2 histone demethylase family.</text>
</comment>
<feature type="domain" description="JmjC" evidence="17">
    <location>
        <begin position="2561"/>
        <end position="2770"/>
    </location>
</feature>
<keyword evidence="6" id="KW-0156">Chromatin regulator</keyword>
<reference evidence="19" key="1">
    <citation type="submission" date="2025-08" db="UniProtKB">
        <authorList>
            <consortium name="RefSeq"/>
        </authorList>
    </citation>
    <scope>IDENTIFICATION</scope>
</reference>
<feature type="region of interest" description="Disordered" evidence="16">
    <location>
        <begin position="1364"/>
        <end position="1383"/>
    </location>
</feature>
<feature type="compositionally biased region" description="Basic residues" evidence="16">
    <location>
        <begin position="467"/>
        <end position="478"/>
    </location>
</feature>
<feature type="compositionally biased region" description="Polar residues" evidence="16">
    <location>
        <begin position="609"/>
        <end position="619"/>
    </location>
</feature>
<evidence type="ECO:0000256" key="12">
    <source>
        <dbReference type="ARBA" id="ARBA00023242"/>
    </source>
</evidence>
<evidence type="ECO:0000256" key="13">
    <source>
        <dbReference type="ARBA" id="ARBA00037987"/>
    </source>
</evidence>
<keyword evidence="9" id="KW-0408">Iron</keyword>
<keyword evidence="3" id="KW-0479">Metal-binding</keyword>
<feature type="region of interest" description="Disordered" evidence="16">
    <location>
        <begin position="1527"/>
        <end position="1600"/>
    </location>
</feature>
<feature type="region of interest" description="Disordered" evidence="16">
    <location>
        <begin position="2177"/>
        <end position="2228"/>
    </location>
</feature>
<comment type="catalytic activity">
    <reaction evidence="15">
        <text>N(6),N(6)-dimethyl-L-lysyl(9)-[histone H3] + 2 2-oxoglutarate + 2 O2 = L-lysyl(9)-[histone H3] + 2 formaldehyde + 2 succinate + 2 CO2</text>
        <dbReference type="Rhea" id="RHEA:60188"/>
        <dbReference type="Rhea" id="RHEA-COMP:15541"/>
        <dbReference type="Rhea" id="RHEA-COMP:15546"/>
        <dbReference type="ChEBI" id="CHEBI:15379"/>
        <dbReference type="ChEBI" id="CHEBI:16526"/>
        <dbReference type="ChEBI" id="CHEBI:16810"/>
        <dbReference type="ChEBI" id="CHEBI:16842"/>
        <dbReference type="ChEBI" id="CHEBI:29969"/>
        <dbReference type="ChEBI" id="CHEBI:30031"/>
        <dbReference type="ChEBI" id="CHEBI:61976"/>
        <dbReference type="EC" id="1.14.11.65"/>
    </reaction>
</comment>
<dbReference type="InterPro" id="IPR003347">
    <property type="entry name" value="JmjC_dom"/>
</dbReference>
<feature type="region of interest" description="Disordered" evidence="16">
    <location>
        <begin position="1803"/>
        <end position="1869"/>
    </location>
</feature>
<dbReference type="Pfam" id="PF22987">
    <property type="entry name" value="Tudor_KDM3B"/>
    <property type="match status" value="1"/>
</dbReference>
<feature type="compositionally biased region" description="Polar residues" evidence="16">
    <location>
        <begin position="1662"/>
        <end position="1686"/>
    </location>
</feature>
<evidence type="ECO:0000256" key="14">
    <source>
        <dbReference type="ARBA" id="ARBA00038951"/>
    </source>
</evidence>
<feature type="compositionally biased region" description="Basic residues" evidence="16">
    <location>
        <begin position="524"/>
        <end position="535"/>
    </location>
</feature>
<feature type="compositionally biased region" description="Polar residues" evidence="16">
    <location>
        <begin position="2203"/>
        <end position="2217"/>
    </location>
</feature>
<dbReference type="SMART" id="SM00558">
    <property type="entry name" value="JmjC"/>
    <property type="match status" value="1"/>
</dbReference>
<name>A0A8B7YPQ7_ACAPL</name>
<dbReference type="FunFam" id="2.60.120.650:FF:000004">
    <property type="entry name" value="Putative lysine-specific demethylase 3B"/>
    <property type="match status" value="1"/>
</dbReference>
<evidence type="ECO:0000256" key="1">
    <source>
        <dbReference type="ARBA" id="ARBA00001954"/>
    </source>
</evidence>
<evidence type="ECO:0000256" key="6">
    <source>
        <dbReference type="ARBA" id="ARBA00022853"/>
    </source>
</evidence>
<dbReference type="PANTHER" id="PTHR12549:SF38">
    <property type="entry name" value="JMJC DOMAIN-CONTAINING HISTONE DEMETHYLASE 2, ISOFORM A"/>
    <property type="match status" value="1"/>
</dbReference>
<keyword evidence="18" id="KW-1185">Reference proteome</keyword>
<dbReference type="GO" id="GO:0000785">
    <property type="term" value="C:chromatin"/>
    <property type="evidence" value="ECO:0007669"/>
    <property type="project" value="TreeGrafter"/>
</dbReference>
<comment type="subcellular location">
    <subcellularLocation>
        <location evidence="2">Nucleus</location>
    </subcellularLocation>
</comment>
<dbReference type="PANTHER" id="PTHR12549">
    <property type="entry name" value="JMJC DOMAIN-CONTAINING HISTONE DEMETHYLATION PROTEIN"/>
    <property type="match status" value="1"/>
</dbReference>
<feature type="compositionally biased region" description="Basic residues" evidence="16">
    <location>
        <begin position="1566"/>
        <end position="1575"/>
    </location>
</feature>
<dbReference type="GO" id="GO:0008270">
    <property type="term" value="F:zinc ion binding"/>
    <property type="evidence" value="ECO:0007669"/>
    <property type="project" value="UniProtKB-KW"/>
</dbReference>
<evidence type="ECO:0000256" key="4">
    <source>
        <dbReference type="ARBA" id="ARBA00022771"/>
    </source>
</evidence>